<sequence>MLMEALRDLPPHLRLLAWPALNLRGELPGVRVTVPVELTTSPASLLSYSRGTSVELSPEAEADPGALLTAEKPARLLAEPLRLVTTLALWDEVVRESGVHAGSIYLASEAAVARLLTTAHDCAPPSSVELPELLEQLHALELLYRFPVPCKFRGGHGRERQCRINGWGRLLFRLLCEADTDPYGIGAARERLTEHLATHREAYLRGVRAATAATDGAGAGVWESIHAEQPIPVLI</sequence>
<evidence type="ECO:0000313" key="1">
    <source>
        <dbReference type="EMBL" id="GGZ14510.1"/>
    </source>
</evidence>
<reference evidence="1" key="1">
    <citation type="journal article" date="2014" name="Int. J. Syst. Evol. Microbiol.">
        <title>Complete genome sequence of Corynebacterium casei LMG S-19264T (=DSM 44701T), isolated from a smear-ripened cheese.</title>
        <authorList>
            <consortium name="US DOE Joint Genome Institute (JGI-PGF)"/>
            <person name="Walter F."/>
            <person name="Albersmeier A."/>
            <person name="Kalinowski J."/>
            <person name="Ruckert C."/>
        </authorList>
    </citation>
    <scope>NUCLEOTIDE SEQUENCE</scope>
    <source>
        <strain evidence="1">JCM 4988</strain>
    </source>
</reference>
<dbReference type="EMBL" id="BMWG01000001">
    <property type="protein sequence ID" value="GGZ14510.1"/>
    <property type="molecule type" value="Genomic_DNA"/>
</dbReference>
<dbReference type="Proteomes" id="UP000630936">
    <property type="component" value="Unassembled WGS sequence"/>
</dbReference>
<comment type="caution">
    <text evidence="1">The sequence shown here is derived from an EMBL/GenBank/DDBJ whole genome shotgun (WGS) entry which is preliminary data.</text>
</comment>
<gene>
    <name evidence="1" type="ORF">GCM10010387_03290</name>
</gene>
<keyword evidence="2" id="KW-1185">Reference proteome</keyword>
<evidence type="ECO:0000313" key="2">
    <source>
        <dbReference type="Proteomes" id="UP000630936"/>
    </source>
</evidence>
<organism evidence="1 2">
    <name type="scientific">Streptomyces inusitatus</name>
    <dbReference type="NCBI Taxonomy" id="68221"/>
    <lineage>
        <taxon>Bacteria</taxon>
        <taxon>Bacillati</taxon>
        <taxon>Actinomycetota</taxon>
        <taxon>Actinomycetes</taxon>
        <taxon>Kitasatosporales</taxon>
        <taxon>Streptomycetaceae</taxon>
        <taxon>Streptomyces</taxon>
    </lineage>
</organism>
<name>A0A918PMA0_9ACTN</name>
<dbReference type="AlphaFoldDB" id="A0A918PMA0"/>
<protein>
    <submittedName>
        <fullName evidence="1">Uncharacterized protein</fullName>
    </submittedName>
</protein>
<accession>A0A918PMA0</accession>
<proteinExistence type="predicted"/>
<reference evidence="1" key="2">
    <citation type="submission" date="2020-09" db="EMBL/GenBank/DDBJ databases">
        <authorList>
            <person name="Sun Q."/>
            <person name="Ohkuma M."/>
        </authorList>
    </citation>
    <scope>NUCLEOTIDE SEQUENCE</scope>
    <source>
        <strain evidence="1">JCM 4988</strain>
    </source>
</reference>